<dbReference type="KEGG" id="gak:X907_1911"/>
<dbReference type="EMBL" id="CP018911">
    <property type="protein sequence ID" value="AZU04434.1"/>
    <property type="molecule type" value="Genomic_DNA"/>
</dbReference>
<accession>A0A3T0EAU0</accession>
<dbReference type="RefSeq" id="WP_127567373.1">
    <property type="nucleotide sequence ID" value="NZ_BMFB01000003.1"/>
</dbReference>
<dbReference type="AlphaFoldDB" id="A0A3T0EAU0"/>
<gene>
    <name evidence="1" type="ORF">X907_1911</name>
</gene>
<dbReference type="Proteomes" id="UP000286954">
    <property type="component" value="Chromosome"/>
</dbReference>
<name>A0A3T0EAU0_9PROT</name>
<sequence>MRAITANRLTDGHVVYRRADGIWTPSLIEAERFGDEKAAEPALNAALRDILTVVAPYLIELDGEQPGGRKHVREAIRLKGPTTGTSLLYAGER</sequence>
<organism evidence="1 2">
    <name type="scientific">Glycocaulis alkaliphilus</name>
    <dbReference type="NCBI Taxonomy" id="1434191"/>
    <lineage>
        <taxon>Bacteria</taxon>
        <taxon>Pseudomonadati</taxon>
        <taxon>Pseudomonadota</taxon>
        <taxon>Alphaproteobacteria</taxon>
        <taxon>Maricaulales</taxon>
        <taxon>Maricaulaceae</taxon>
        <taxon>Glycocaulis</taxon>
    </lineage>
</organism>
<dbReference type="Pfam" id="PF11011">
    <property type="entry name" value="DUF2849"/>
    <property type="match status" value="1"/>
</dbReference>
<dbReference type="InterPro" id="IPR021270">
    <property type="entry name" value="DUF2849"/>
</dbReference>
<evidence type="ECO:0000313" key="1">
    <source>
        <dbReference type="EMBL" id="AZU04434.1"/>
    </source>
</evidence>
<dbReference type="OrthoDB" id="5738806at2"/>
<keyword evidence="2" id="KW-1185">Reference proteome</keyword>
<evidence type="ECO:0000313" key="2">
    <source>
        <dbReference type="Proteomes" id="UP000286954"/>
    </source>
</evidence>
<reference evidence="1 2" key="1">
    <citation type="submission" date="2016-12" db="EMBL/GenBank/DDBJ databases">
        <title>The genome of dimorphic prosthecate Glycocaulis alkaliphilus 6b-8t, isolated from crude oil dictates its adaptability in petroleum environments.</title>
        <authorList>
            <person name="Wu X.-L."/>
            <person name="Geng S."/>
        </authorList>
    </citation>
    <scope>NUCLEOTIDE SEQUENCE [LARGE SCALE GENOMIC DNA]</scope>
    <source>
        <strain evidence="1 2">6B-8</strain>
    </source>
</reference>
<proteinExistence type="predicted"/>
<protein>
    <submittedName>
        <fullName evidence="1">Uncharacterized protein</fullName>
    </submittedName>
</protein>